<proteinExistence type="predicted"/>
<name>A0ABP0WA43_9BRYO</name>
<reference evidence="1" key="1">
    <citation type="submission" date="2024-02" db="EMBL/GenBank/DDBJ databases">
        <authorList>
            <consortium name="ELIXIR-Norway"/>
            <consortium name="Elixir Norway"/>
        </authorList>
    </citation>
    <scope>NUCLEOTIDE SEQUENCE</scope>
</reference>
<protein>
    <submittedName>
        <fullName evidence="1">Uncharacterized protein</fullName>
    </submittedName>
</protein>
<sequence>MYAAEMTSIAEVQDEVCKVAGELEELSKRLQLEEDMPAAEKTRLWKTEDFLQQTALQLGQKELLPMQSGHHNLAKEILPQVMFLGLNCSLCQLVLWNISELAFSAGDDCQACSLLLANHINEEIRKKTKPVP</sequence>
<evidence type="ECO:0000313" key="1">
    <source>
        <dbReference type="EMBL" id="CAK9263041.1"/>
    </source>
</evidence>
<keyword evidence="2" id="KW-1185">Reference proteome</keyword>
<evidence type="ECO:0000313" key="2">
    <source>
        <dbReference type="Proteomes" id="UP001497444"/>
    </source>
</evidence>
<accession>A0ABP0WA43</accession>
<dbReference type="EMBL" id="OZ020110">
    <property type="protein sequence ID" value="CAK9263041.1"/>
    <property type="molecule type" value="Genomic_DNA"/>
</dbReference>
<gene>
    <name evidence="1" type="ORF">CSSPJE1EN1_LOCUS8519</name>
</gene>
<dbReference type="Proteomes" id="UP001497444">
    <property type="component" value="Chromosome 15"/>
</dbReference>
<organism evidence="1 2">
    <name type="scientific">Sphagnum jensenii</name>
    <dbReference type="NCBI Taxonomy" id="128206"/>
    <lineage>
        <taxon>Eukaryota</taxon>
        <taxon>Viridiplantae</taxon>
        <taxon>Streptophyta</taxon>
        <taxon>Embryophyta</taxon>
        <taxon>Bryophyta</taxon>
        <taxon>Sphagnophytina</taxon>
        <taxon>Sphagnopsida</taxon>
        <taxon>Sphagnales</taxon>
        <taxon>Sphagnaceae</taxon>
        <taxon>Sphagnum</taxon>
    </lineage>
</organism>